<dbReference type="SMART" id="SM01058">
    <property type="entry name" value="CarD_TRCF"/>
    <property type="match status" value="1"/>
</dbReference>
<dbReference type="GO" id="GO:0009303">
    <property type="term" value="P:rRNA transcription"/>
    <property type="evidence" value="ECO:0007669"/>
    <property type="project" value="TreeGrafter"/>
</dbReference>
<sequence length="176" mass="19632">MRFSTGQVVVHPHHGPARITGTFSRVLRGQEVHYLQLVVAHNQLELSIPEDKAEELGVRALMSADQVRAAFERLTAETGFEESQWSRRIKHNVDRLNSGDMLIVAELVRDLTRREADKGLSLNERDLLREARRPVVHELSIVLGLTEEETLAVVEAAVMEGRVPDLDGLDPLASAS</sequence>
<dbReference type="Gene3D" id="1.20.58.1290">
    <property type="entry name" value="CarD-like, C-terminal domain"/>
    <property type="match status" value="1"/>
</dbReference>
<evidence type="ECO:0000313" key="3">
    <source>
        <dbReference type="Proteomes" id="UP000315133"/>
    </source>
</evidence>
<dbReference type="Gene3D" id="2.40.10.170">
    <property type="match status" value="1"/>
</dbReference>
<dbReference type="InterPro" id="IPR036101">
    <property type="entry name" value="CarD-like/TRCF_RID_sf"/>
</dbReference>
<organism evidence="2 3">
    <name type="scientific">Ornithinimicrobium humiphilum</name>
    <dbReference type="NCBI Taxonomy" id="125288"/>
    <lineage>
        <taxon>Bacteria</taxon>
        <taxon>Bacillati</taxon>
        <taxon>Actinomycetota</taxon>
        <taxon>Actinomycetes</taxon>
        <taxon>Micrococcales</taxon>
        <taxon>Ornithinimicrobiaceae</taxon>
        <taxon>Ornithinimicrobium</taxon>
    </lineage>
</organism>
<dbReference type="InterPro" id="IPR052531">
    <property type="entry name" value="CarD-like_regulator"/>
</dbReference>
<dbReference type="Proteomes" id="UP000315133">
    <property type="component" value="Unassembled WGS sequence"/>
</dbReference>
<gene>
    <name evidence="2" type="ORF">FB476_0896</name>
</gene>
<evidence type="ECO:0000313" key="2">
    <source>
        <dbReference type="EMBL" id="TQM96043.1"/>
    </source>
</evidence>
<dbReference type="SUPFAM" id="SSF141259">
    <property type="entry name" value="CarD-like"/>
    <property type="match status" value="1"/>
</dbReference>
<dbReference type="Pfam" id="PF21095">
    <property type="entry name" value="CarD_C"/>
    <property type="match status" value="1"/>
</dbReference>
<evidence type="ECO:0000259" key="1">
    <source>
        <dbReference type="SMART" id="SM01058"/>
    </source>
</evidence>
<dbReference type="EMBL" id="VFPU01000001">
    <property type="protein sequence ID" value="TQM96043.1"/>
    <property type="molecule type" value="Genomic_DNA"/>
</dbReference>
<protein>
    <submittedName>
        <fullName evidence="2">CarD family transcriptional regulator</fullName>
    </submittedName>
</protein>
<keyword evidence="3" id="KW-1185">Reference proteome</keyword>
<reference evidence="2 3" key="1">
    <citation type="submission" date="2019-06" db="EMBL/GenBank/DDBJ databases">
        <title>Sequencing the genomes of 1000 actinobacteria strains.</title>
        <authorList>
            <person name="Klenk H.-P."/>
        </authorList>
    </citation>
    <scope>NUCLEOTIDE SEQUENCE [LARGE SCALE GENOMIC DNA]</scope>
    <source>
        <strain evidence="2 3">DSM 12362</strain>
    </source>
</reference>
<dbReference type="AlphaFoldDB" id="A0A543KLS6"/>
<dbReference type="PANTHER" id="PTHR38447">
    <property type="entry name" value="TRANSCRIPTION FACTOR YDEB-RELATED"/>
    <property type="match status" value="1"/>
</dbReference>
<dbReference type="InterPro" id="IPR003711">
    <property type="entry name" value="CarD-like/TRCF_RID"/>
</dbReference>
<dbReference type="InterPro" id="IPR048792">
    <property type="entry name" value="CarD_C"/>
</dbReference>
<dbReference type="PANTHER" id="PTHR38447:SF1">
    <property type="entry name" value="RNA POLYMERASE-BINDING TRANSCRIPTION FACTOR CARD"/>
    <property type="match status" value="1"/>
</dbReference>
<comment type="caution">
    <text evidence="2">The sequence shown here is derived from an EMBL/GenBank/DDBJ whole genome shotgun (WGS) entry which is preliminary data.</text>
</comment>
<feature type="domain" description="CarD-like/TRCF RNAP-interacting" evidence="1">
    <location>
        <begin position="2"/>
        <end position="112"/>
    </location>
</feature>
<dbReference type="InterPro" id="IPR042215">
    <property type="entry name" value="CarD-like_C"/>
</dbReference>
<proteinExistence type="predicted"/>
<accession>A0A543KLS6</accession>
<dbReference type="RefSeq" id="WP_170233518.1">
    <property type="nucleotide sequence ID" value="NZ_BAAAIL010000003.1"/>
</dbReference>
<name>A0A543KLS6_9MICO</name>
<dbReference type="Pfam" id="PF02559">
    <property type="entry name" value="CarD_TRCF_RID"/>
    <property type="match status" value="1"/>
</dbReference>